<sequence>MAWQSVRANAGSGGVDRVSWSAYERDLEVNLAELHENLRHQSYQPLPVRRVYIPKPGTQKQRPLGILAIRDRVVQQALLQRLEPIFAPDWDDASFGYRRGRSTKDALAKIWRELQGGAEWIVDADLSDFFGTVDHDKLLALLNRRIADGRVLHLVRQFLEAGYEERGQWHPNERGTPQGG</sequence>
<accession>A0A2T2WDI3</accession>
<dbReference type="Pfam" id="PF00078">
    <property type="entry name" value="RVT_1"/>
    <property type="match status" value="1"/>
</dbReference>
<dbReference type="PROSITE" id="PS50878">
    <property type="entry name" value="RT_POL"/>
    <property type="match status" value="1"/>
</dbReference>
<dbReference type="SUPFAM" id="SSF56672">
    <property type="entry name" value="DNA/RNA polymerases"/>
    <property type="match status" value="1"/>
</dbReference>
<dbReference type="PANTHER" id="PTHR34047">
    <property type="entry name" value="NUCLEAR INTRON MATURASE 1, MITOCHONDRIAL-RELATED"/>
    <property type="match status" value="1"/>
</dbReference>
<dbReference type="CDD" id="cd01651">
    <property type="entry name" value="RT_G2_intron"/>
    <property type="match status" value="1"/>
</dbReference>
<organism evidence="2 3">
    <name type="scientific">Sulfobacillus acidophilus</name>
    <dbReference type="NCBI Taxonomy" id="53633"/>
    <lineage>
        <taxon>Bacteria</taxon>
        <taxon>Bacillati</taxon>
        <taxon>Bacillota</taxon>
        <taxon>Clostridia</taxon>
        <taxon>Eubacteriales</taxon>
        <taxon>Clostridiales Family XVII. Incertae Sedis</taxon>
        <taxon>Sulfobacillus</taxon>
    </lineage>
</organism>
<protein>
    <recommendedName>
        <fullName evidence="1">Reverse transcriptase domain-containing protein</fullName>
    </recommendedName>
</protein>
<evidence type="ECO:0000259" key="1">
    <source>
        <dbReference type="PROSITE" id="PS50878"/>
    </source>
</evidence>
<dbReference type="InterPro" id="IPR043502">
    <property type="entry name" value="DNA/RNA_pol_sf"/>
</dbReference>
<dbReference type="AlphaFoldDB" id="A0A2T2WDI3"/>
<dbReference type="Proteomes" id="UP000241848">
    <property type="component" value="Unassembled WGS sequence"/>
</dbReference>
<evidence type="ECO:0000313" key="3">
    <source>
        <dbReference type="Proteomes" id="UP000241848"/>
    </source>
</evidence>
<gene>
    <name evidence="2" type="ORF">C7B45_15555</name>
</gene>
<feature type="domain" description="Reverse transcriptase" evidence="1">
    <location>
        <begin position="34"/>
        <end position="180"/>
    </location>
</feature>
<dbReference type="InterPro" id="IPR000477">
    <property type="entry name" value="RT_dom"/>
</dbReference>
<name>A0A2T2WDI3_9FIRM</name>
<evidence type="ECO:0000313" key="2">
    <source>
        <dbReference type="EMBL" id="PSR20297.1"/>
    </source>
</evidence>
<dbReference type="InterPro" id="IPR051083">
    <property type="entry name" value="GrpII_Intron_Splice-Mob/Def"/>
</dbReference>
<proteinExistence type="predicted"/>
<dbReference type="EMBL" id="PXYV01000071">
    <property type="protein sequence ID" value="PSR20297.1"/>
    <property type="molecule type" value="Genomic_DNA"/>
</dbReference>
<comment type="caution">
    <text evidence="2">The sequence shown here is derived from an EMBL/GenBank/DDBJ whole genome shotgun (WGS) entry which is preliminary data.</text>
</comment>
<reference evidence="2 3" key="1">
    <citation type="journal article" date="2014" name="BMC Genomics">
        <title>Comparison of environmental and isolate Sulfobacillus genomes reveals diverse carbon, sulfur, nitrogen, and hydrogen metabolisms.</title>
        <authorList>
            <person name="Justice N.B."/>
            <person name="Norman A."/>
            <person name="Brown C.T."/>
            <person name="Singh A."/>
            <person name="Thomas B.C."/>
            <person name="Banfield J.F."/>
        </authorList>
    </citation>
    <scope>NUCLEOTIDE SEQUENCE [LARGE SCALE GENOMIC DNA]</scope>
    <source>
        <strain evidence="2">AMDSBA3</strain>
    </source>
</reference>
<dbReference type="PANTHER" id="PTHR34047:SF8">
    <property type="entry name" value="PROTEIN YKFC"/>
    <property type="match status" value="1"/>
</dbReference>